<gene>
    <name evidence="1" type="ORF">MET9862_01721</name>
</gene>
<sequence>MGRKPLAPAGLAALAGLIVGLGLSHPLAAPGATPTDDELHFCLGVLPSYASRTQAELDGLWREAQPLTARPRSGLAPPPAGDPRVDDAYAGVIQRIRRYLDARKAGAAARGGRASPAGLAESGRRQVARCFAAGDRFFNSTCWSACLDRAAEGALDALYGTLNACTESCPGKREQAAACSRVDRCLRIGDRLPI</sequence>
<dbReference type="OrthoDB" id="9832706at2"/>
<dbReference type="RefSeq" id="WP_142582617.1">
    <property type="nucleotide sequence ID" value="NZ_CABFPH010000017.1"/>
</dbReference>
<name>A0A509EA42_9HYPH</name>
<accession>A0A509EA42</accession>
<dbReference type="Proteomes" id="UP000410984">
    <property type="component" value="Unassembled WGS sequence"/>
</dbReference>
<dbReference type="AlphaFoldDB" id="A0A509EA42"/>
<protein>
    <submittedName>
        <fullName evidence="1">Uncharacterized protein</fullName>
    </submittedName>
</protein>
<proteinExistence type="predicted"/>
<evidence type="ECO:0000313" key="1">
    <source>
        <dbReference type="EMBL" id="VUD71146.1"/>
    </source>
</evidence>
<evidence type="ECO:0000313" key="2">
    <source>
        <dbReference type="Proteomes" id="UP000410984"/>
    </source>
</evidence>
<dbReference type="EMBL" id="CABFPH010000017">
    <property type="protein sequence ID" value="VUD71146.1"/>
    <property type="molecule type" value="Genomic_DNA"/>
</dbReference>
<keyword evidence="2" id="KW-1185">Reference proteome</keyword>
<reference evidence="1 2" key="1">
    <citation type="submission" date="2019-06" db="EMBL/GenBank/DDBJ databases">
        <authorList>
            <person name="Rodrigo-Torres L."/>
            <person name="Arahal R. D."/>
            <person name="Lucena T."/>
        </authorList>
    </citation>
    <scope>NUCLEOTIDE SEQUENCE [LARGE SCALE GENOMIC DNA]</scope>
    <source>
        <strain evidence="1 2">SB0023/3</strain>
    </source>
</reference>
<organism evidence="1 2">
    <name type="scientific">Methylobacterium symbioticum</name>
    <dbReference type="NCBI Taxonomy" id="2584084"/>
    <lineage>
        <taxon>Bacteria</taxon>
        <taxon>Pseudomonadati</taxon>
        <taxon>Pseudomonadota</taxon>
        <taxon>Alphaproteobacteria</taxon>
        <taxon>Hyphomicrobiales</taxon>
        <taxon>Methylobacteriaceae</taxon>
        <taxon>Methylobacterium</taxon>
    </lineage>
</organism>